<keyword evidence="2" id="KW-1185">Reference proteome</keyword>
<comment type="caution">
    <text evidence="1">The sequence shown here is derived from an EMBL/GenBank/DDBJ whole genome shotgun (WGS) entry which is preliminary data.</text>
</comment>
<dbReference type="AlphaFoldDB" id="A0A4R2LY54"/>
<gene>
    <name evidence="1" type="ORF">EV212_10358</name>
</gene>
<proteinExistence type="predicted"/>
<dbReference type="Proteomes" id="UP000295711">
    <property type="component" value="Unassembled WGS sequence"/>
</dbReference>
<organism evidence="1 2">
    <name type="scientific">Frisingicoccus caecimuris</name>
    <dbReference type="NCBI Taxonomy" id="1796636"/>
    <lineage>
        <taxon>Bacteria</taxon>
        <taxon>Bacillati</taxon>
        <taxon>Bacillota</taxon>
        <taxon>Clostridia</taxon>
        <taxon>Lachnospirales</taxon>
        <taxon>Lachnospiraceae</taxon>
        <taxon>Frisingicoccus</taxon>
    </lineage>
</organism>
<dbReference type="RefSeq" id="WP_132089480.1">
    <property type="nucleotide sequence ID" value="NZ_JANKAQ010000003.1"/>
</dbReference>
<dbReference type="EMBL" id="SLXA01000003">
    <property type="protein sequence ID" value="TCO85337.1"/>
    <property type="molecule type" value="Genomic_DNA"/>
</dbReference>
<accession>A0A4R2LY54</accession>
<sequence length="70" mass="7960">MKKMMNRFKAILEENILLLLLVIGVCGGVFLLAWNSSIRWCTTSVQTVDAAYEEFWKDTENLGPSGHTLR</sequence>
<evidence type="ECO:0000313" key="2">
    <source>
        <dbReference type="Proteomes" id="UP000295711"/>
    </source>
</evidence>
<protein>
    <submittedName>
        <fullName evidence="1">Uncharacterized protein</fullName>
    </submittedName>
</protein>
<evidence type="ECO:0000313" key="1">
    <source>
        <dbReference type="EMBL" id="TCO85337.1"/>
    </source>
</evidence>
<reference evidence="1 2" key="1">
    <citation type="submission" date="2019-03" db="EMBL/GenBank/DDBJ databases">
        <title>Genomic Encyclopedia of Type Strains, Phase IV (KMG-IV): sequencing the most valuable type-strain genomes for metagenomic binning, comparative biology and taxonomic classification.</title>
        <authorList>
            <person name="Goeker M."/>
        </authorList>
    </citation>
    <scope>NUCLEOTIDE SEQUENCE [LARGE SCALE GENOMIC DNA]</scope>
    <source>
        <strain evidence="1 2">DSM 28559</strain>
    </source>
</reference>
<name>A0A4R2LY54_9FIRM</name>